<evidence type="ECO:0008006" key="3">
    <source>
        <dbReference type="Google" id="ProtNLM"/>
    </source>
</evidence>
<comment type="caution">
    <text evidence="1">The sequence shown here is derived from an EMBL/GenBank/DDBJ whole genome shotgun (WGS) entry which is preliminary data.</text>
</comment>
<evidence type="ECO:0000313" key="2">
    <source>
        <dbReference type="Proteomes" id="UP000817854"/>
    </source>
</evidence>
<evidence type="ECO:0000313" key="1">
    <source>
        <dbReference type="EMBL" id="NHN26056.1"/>
    </source>
</evidence>
<organism evidence="1 2">
    <name type="scientific">Flavobacterium jejuense</name>
    <dbReference type="NCBI Taxonomy" id="1544455"/>
    <lineage>
        <taxon>Bacteria</taxon>
        <taxon>Pseudomonadati</taxon>
        <taxon>Bacteroidota</taxon>
        <taxon>Flavobacteriia</taxon>
        <taxon>Flavobacteriales</taxon>
        <taxon>Flavobacteriaceae</taxon>
        <taxon>Flavobacterium</taxon>
    </lineage>
</organism>
<dbReference type="Proteomes" id="UP000817854">
    <property type="component" value="Unassembled WGS sequence"/>
</dbReference>
<sequence length="553" mass="64239">MKKNYIILCLISCLFSQGQQFNLIIDGISAKDKETIDSITYIKKHKNVASIINQIKKFDSILNKAGFLESILKDQKKTNDSSFNYTYNIGNKTTKTRIITNNLTAEKKTILAINTDTLTIPFEETEKWILNKLQTLEKKGYSLAKLKLTNQEKKKNTLYSNLDIQLNSQRKTDALILLGYDKFPKNIKHQLEQKIKNRVFNQNFVSKIYNDLNSLTFITQLKYPEILFTENKTNIFAYINKSKPNKFDGYIGFSNDKNQKLVFNGYLDLLLINIFNSGEKFKIFWKNDGNQQTLFNLNTEQPYIFKTPLGIKSELNIFKQDSTFQNTQISLNLGYYFSFNQKTYIGFQNTTSVDIQNTNNQNLTNFKNQFYTITHEYKKNNNTNYLFPDKTNLQITIGAGTRNSNLKKNNQFFSKLELSHLITLNNKNNILLKNQTFYLNSKNYLTNELYRFGGINSIRGFRENSLQTNLLTSLITEYRYIITPNLSIHSILDYAYYEDKTTESKNKLLGLGIGFELLTNNGLLHFVYSNGSTEKQNIKLSNSIIQISFKTKF</sequence>
<accession>A0ABX0IS66</accession>
<dbReference type="RefSeq" id="WP_140962394.1">
    <property type="nucleotide sequence ID" value="NZ_VEVQ02000006.1"/>
</dbReference>
<protein>
    <recommendedName>
        <fullName evidence="3">Haemolysin activator HlyB C-terminal domain-containing protein</fullName>
    </recommendedName>
</protein>
<dbReference type="Gene3D" id="2.40.160.50">
    <property type="entry name" value="membrane protein fhac: a member of the omp85/tpsb transporter family"/>
    <property type="match status" value="1"/>
</dbReference>
<reference evidence="2" key="1">
    <citation type="submission" date="2019-05" db="EMBL/GenBank/DDBJ databases">
        <title>Flavobacterium profundi sp. nov., isolated from a deep-sea seamount.</title>
        <authorList>
            <person name="Zhang D.-C."/>
        </authorList>
    </citation>
    <scope>NUCLEOTIDE SEQUENCE [LARGE SCALE GENOMIC DNA]</scope>
    <source>
        <strain evidence="2">EC11</strain>
    </source>
</reference>
<keyword evidence="2" id="KW-1185">Reference proteome</keyword>
<dbReference type="EMBL" id="VEVQ02000006">
    <property type="protein sequence ID" value="NHN26056.1"/>
    <property type="molecule type" value="Genomic_DNA"/>
</dbReference>
<name>A0ABX0IS66_9FLAO</name>
<reference evidence="1 2" key="2">
    <citation type="submission" date="2019-05" db="EMBL/GenBank/DDBJ databases">
        <authorList>
            <person name="Lianzixin W."/>
        </authorList>
    </citation>
    <scope>NUCLEOTIDE SEQUENCE [LARGE SCALE GENOMIC DNA]</scope>
    <source>
        <strain evidence="1 2">EC11</strain>
    </source>
</reference>
<gene>
    <name evidence="1" type="ORF">FIA58_010250</name>
</gene>
<proteinExistence type="predicted"/>
<reference evidence="1 2" key="3">
    <citation type="submission" date="2020-02" db="EMBL/GenBank/DDBJ databases">
        <title>Flavobacterium profundi sp. nov., isolated from a deep-sea seamount.</title>
        <authorList>
            <person name="Zhang D.-C."/>
        </authorList>
    </citation>
    <scope>NUCLEOTIDE SEQUENCE [LARGE SCALE GENOMIC DNA]</scope>
    <source>
        <strain evidence="1 2">EC11</strain>
    </source>
</reference>